<accession>E7AC28</accession>
<sequence>MIAKDMEAYLQHKGQKFRAEIRWNLRVLWSAMKFNGEITCYHYHGNNNDNLLLLFLDDRPFFLGKIFSIGLIDDHHRTIVSTHVYLVCTKIGL</sequence>
<dbReference type="AlphaFoldDB" id="E7AC28"/>
<organism evidence="1 2">
    <name type="scientific">Helicobacter felis (strain ATCC 49179 / CCUG 28539 / NCTC 12436 / CS1)</name>
    <dbReference type="NCBI Taxonomy" id="936155"/>
    <lineage>
        <taxon>Bacteria</taxon>
        <taxon>Pseudomonadati</taxon>
        <taxon>Campylobacterota</taxon>
        <taxon>Epsilonproteobacteria</taxon>
        <taxon>Campylobacterales</taxon>
        <taxon>Helicobacteraceae</taxon>
        <taxon>Helicobacter</taxon>
    </lineage>
</organism>
<dbReference type="Proteomes" id="UP000007934">
    <property type="component" value="Chromosome"/>
</dbReference>
<name>E7AC28_HELFC</name>
<evidence type="ECO:0000313" key="2">
    <source>
        <dbReference type="Proteomes" id="UP000007934"/>
    </source>
</evidence>
<protein>
    <submittedName>
        <fullName evidence="1">Uncharacterized protein</fullName>
    </submittedName>
</protein>
<reference evidence="1 2" key="1">
    <citation type="journal article" date="2011" name="Genome Biol. Evol.">
        <title>Comparative whole genome sequence analysis of the carcinogenic bacterial model pathogen Helicobacter felis.</title>
        <authorList>
            <person name="Arnold I.C."/>
            <person name="Zigova Z."/>
            <person name="Holden M."/>
            <person name="Lawley T.D."/>
            <person name="Rad R."/>
            <person name="Dougan G."/>
            <person name="Falkow S."/>
            <person name="Bentley S.D."/>
            <person name="Muller A."/>
        </authorList>
    </citation>
    <scope>NUCLEOTIDE SEQUENCE [LARGE SCALE GENOMIC DNA]</scope>
    <source>
        <strain evidence="2">ATCC 49179 / CCUG 28539 / NCTC 12436 / CS1</strain>
    </source>
</reference>
<dbReference type="KEGG" id="hfe:HFELIS_00260"/>
<keyword evidence="2" id="KW-1185">Reference proteome</keyword>
<dbReference type="EMBL" id="FQ670179">
    <property type="protein sequence ID" value="CBY82110.1"/>
    <property type="molecule type" value="Genomic_DNA"/>
</dbReference>
<gene>
    <name evidence="1" type="ordered locus">Hfelis_00260</name>
</gene>
<dbReference type="HOGENOM" id="CLU_2395671_0_0_7"/>
<evidence type="ECO:0000313" key="1">
    <source>
        <dbReference type="EMBL" id="CBY82110.1"/>
    </source>
</evidence>
<proteinExistence type="predicted"/>